<feature type="transmembrane region" description="Helical" evidence="1">
    <location>
        <begin position="86"/>
        <end position="106"/>
    </location>
</feature>
<dbReference type="EMBL" id="LVVM01004590">
    <property type="protein sequence ID" value="OJA12561.1"/>
    <property type="molecule type" value="Genomic_DNA"/>
</dbReference>
<organism evidence="3 4">
    <name type="scientific">Rhizopogon vesiculosus</name>
    <dbReference type="NCBI Taxonomy" id="180088"/>
    <lineage>
        <taxon>Eukaryota</taxon>
        <taxon>Fungi</taxon>
        <taxon>Dikarya</taxon>
        <taxon>Basidiomycota</taxon>
        <taxon>Agaricomycotina</taxon>
        <taxon>Agaricomycetes</taxon>
        <taxon>Agaricomycetidae</taxon>
        <taxon>Boletales</taxon>
        <taxon>Suillineae</taxon>
        <taxon>Rhizopogonaceae</taxon>
        <taxon>Rhizopogon</taxon>
    </lineage>
</organism>
<evidence type="ECO:0000256" key="1">
    <source>
        <dbReference type="SAM" id="Phobius"/>
    </source>
</evidence>
<dbReference type="Pfam" id="PF20151">
    <property type="entry name" value="DUF6533"/>
    <property type="match status" value="1"/>
</dbReference>
<dbReference type="InterPro" id="IPR032675">
    <property type="entry name" value="LRR_dom_sf"/>
</dbReference>
<feature type="domain" description="DUF6533" evidence="2">
    <location>
        <begin position="20"/>
        <end position="62"/>
    </location>
</feature>
<protein>
    <recommendedName>
        <fullName evidence="2">DUF6533 domain-containing protein</fullName>
    </recommendedName>
</protein>
<keyword evidence="4" id="KW-1185">Reference proteome</keyword>
<dbReference type="SUPFAM" id="SSF52047">
    <property type="entry name" value="RNI-like"/>
    <property type="match status" value="1"/>
</dbReference>
<reference evidence="3 4" key="1">
    <citation type="submission" date="2016-03" db="EMBL/GenBank/DDBJ databases">
        <title>Comparative genomics of the ectomycorrhizal sister species Rhizopogon vinicolor and Rhizopogon vesiculosus (Basidiomycota: Boletales) reveals a divergence of the mating type B locus.</title>
        <authorList>
            <person name="Mujic A.B."/>
            <person name="Kuo A."/>
            <person name="Tritt A."/>
            <person name="Lipzen A."/>
            <person name="Chen C."/>
            <person name="Johnson J."/>
            <person name="Sharma A."/>
            <person name="Barry K."/>
            <person name="Grigoriev I.V."/>
            <person name="Spatafora J.W."/>
        </authorList>
    </citation>
    <scope>NUCLEOTIDE SEQUENCE [LARGE SCALE GENOMIC DNA]</scope>
    <source>
        <strain evidence="3 4">AM-OR11-056</strain>
    </source>
</reference>
<keyword evidence="1" id="KW-0812">Transmembrane</keyword>
<dbReference type="Gene3D" id="3.80.10.10">
    <property type="entry name" value="Ribonuclease Inhibitor"/>
    <property type="match status" value="1"/>
</dbReference>
<keyword evidence="1" id="KW-1133">Transmembrane helix</keyword>
<proteinExistence type="predicted"/>
<dbReference type="InterPro" id="IPR045340">
    <property type="entry name" value="DUF6533"/>
</dbReference>
<feature type="transmembrane region" description="Helical" evidence="1">
    <location>
        <begin position="58"/>
        <end position="74"/>
    </location>
</feature>
<dbReference type="Proteomes" id="UP000183567">
    <property type="component" value="Unassembled WGS sequence"/>
</dbReference>
<dbReference type="AlphaFoldDB" id="A0A1J8QG44"/>
<sequence>MSSVSEIAGLQTSKVCNEHIGGLAILIFDYCITFQDEVQLTWSRPWDITRVIFTISRYLPFVGIALTAHAALHVSGPCPPNLEENIIHIVSIVAAEGLLLLRTWAFWERSKKLLIGLLIYAAVTITAAVVVNRNPTPLIPGTEPTGCFFEASRNGAVVYSILAIYECVILSLTAYKRFHDYKDFRSSIVTTIYRDGMIYILCIIITNVIVGIAFPIAYSDMFDTLVMSLDQVVHVKVGSDAGDEHMPRHTTFLDVQRLAAHIARSRNSPVDILIDTRDPDWDFEDDGEECPNYGAPPSPFSAFIPRILDLLFPQMYRWRSLTILSDTWAPLRVALECLSVPTGTKGSGAPHLETLMLMRCNEFLGHSDIFTPPSQSIIDGIPFAALMGDPNKDVPAQYKPLPKLRNITLVGVHLNWTDFCQYTLGAALDQPLSRVSSCIQSLELSHHCHEVRPTCDEFSRILKACPLLRRLVIRVSGPRFDRGVRQNDRLPVSLPMLEEIHMGYTHVEDAAMMLSQINAPNLITLSIEDANPIASPDDEDAGPLMTYCATGLLDLCDVLAEVPSNLAIKPPFPQLERLSLNSVIACTYPFSLLMVTLPKLRHLSLRRTPNALEALLPIQMPFVDACTRTTPCPSLESIEVICAEEQTRHILDFVFREREQSGATRVRDVDIDLEVSDEGEEFGEFEIVEGDATGMQPRYGEWELGEADPFSPGGIFNDPEFDELYHLVS</sequence>
<evidence type="ECO:0000313" key="3">
    <source>
        <dbReference type="EMBL" id="OJA12561.1"/>
    </source>
</evidence>
<gene>
    <name evidence="3" type="ORF">AZE42_07879</name>
</gene>
<name>A0A1J8QG44_9AGAM</name>
<dbReference type="STRING" id="180088.A0A1J8QG44"/>
<feature type="transmembrane region" description="Helical" evidence="1">
    <location>
        <begin position="156"/>
        <end position="175"/>
    </location>
</feature>
<keyword evidence="1" id="KW-0472">Membrane</keyword>
<feature type="transmembrane region" description="Helical" evidence="1">
    <location>
        <begin position="113"/>
        <end position="131"/>
    </location>
</feature>
<accession>A0A1J8QG44</accession>
<comment type="caution">
    <text evidence="3">The sequence shown here is derived from an EMBL/GenBank/DDBJ whole genome shotgun (WGS) entry which is preliminary data.</text>
</comment>
<feature type="transmembrane region" description="Helical" evidence="1">
    <location>
        <begin position="196"/>
        <end position="218"/>
    </location>
</feature>
<evidence type="ECO:0000313" key="4">
    <source>
        <dbReference type="Proteomes" id="UP000183567"/>
    </source>
</evidence>
<dbReference type="OrthoDB" id="3237066at2759"/>
<evidence type="ECO:0000259" key="2">
    <source>
        <dbReference type="Pfam" id="PF20151"/>
    </source>
</evidence>